<organism evidence="2 3">
    <name type="scientific">Nocardia vinacea</name>
    <dbReference type="NCBI Taxonomy" id="96468"/>
    <lineage>
        <taxon>Bacteria</taxon>
        <taxon>Bacillati</taxon>
        <taxon>Actinomycetota</taxon>
        <taxon>Actinomycetes</taxon>
        <taxon>Mycobacteriales</taxon>
        <taxon>Nocardiaceae</taxon>
        <taxon>Nocardia</taxon>
    </lineage>
</organism>
<dbReference type="SUPFAM" id="SSF55729">
    <property type="entry name" value="Acyl-CoA N-acyltransferases (Nat)"/>
    <property type="match status" value="1"/>
</dbReference>
<dbReference type="Proteomes" id="UP001432062">
    <property type="component" value="Chromosome"/>
</dbReference>
<dbReference type="RefSeq" id="WP_327101908.1">
    <property type="nucleotide sequence ID" value="NZ_CP109149.1"/>
</dbReference>
<dbReference type="Gene3D" id="3.40.630.30">
    <property type="match status" value="1"/>
</dbReference>
<evidence type="ECO:0000259" key="1">
    <source>
        <dbReference type="PROSITE" id="PS51186"/>
    </source>
</evidence>
<protein>
    <submittedName>
        <fullName evidence="2">N-acetyltransferase</fullName>
    </submittedName>
</protein>
<dbReference type="InterPro" id="IPR000182">
    <property type="entry name" value="GNAT_dom"/>
</dbReference>
<gene>
    <name evidence="2" type="ORF">OG563_19915</name>
</gene>
<dbReference type="Pfam" id="PF00583">
    <property type="entry name" value="Acetyltransf_1"/>
    <property type="match status" value="1"/>
</dbReference>
<dbReference type="PROSITE" id="PS51186">
    <property type="entry name" value="GNAT"/>
    <property type="match status" value="1"/>
</dbReference>
<sequence>MNSPIDWRTRAETDADIPAVHAINQAAFDRVDEADLVDALRADPAWIDGLSIVSTLPDDSPVGYALLTRCHVDTTPALCLGPCAVLPEYQKSGAGAAAIRAALAAAGQLGEAFVIVLGHPTYYPRFGFGRASEYGIGLSIEVPDEALMALTLDPAQPVPHGMVRYAAPFGID</sequence>
<keyword evidence="3" id="KW-1185">Reference proteome</keyword>
<accession>A0ABZ1Z780</accession>
<name>A0ABZ1Z780_9NOCA</name>
<feature type="domain" description="N-acetyltransferase" evidence="1">
    <location>
        <begin position="5"/>
        <end position="153"/>
    </location>
</feature>
<proteinExistence type="predicted"/>
<dbReference type="EMBL" id="CP109441">
    <property type="protein sequence ID" value="WUV51151.1"/>
    <property type="molecule type" value="Genomic_DNA"/>
</dbReference>
<reference evidence="2" key="1">
    <citation type="submission" date="2022-10" db="EMBL/GenBank/DDBJ databases">
        <title>The complete genomes of actinobacterial strains from the NBC collection.</title>
        <authorList>
            <person name="Joergensen T.S."/>
            <person name="Alvarez Arevalo M."/>
            <person name="Sterndorff E.B."/>
            <person name="Faurdal D."/>
            <person name="Vuksanovic O."/>
            <person name="Mourched A.-S."/>
            <person name="Charusanti P."/>
            <person name="Shaw S."/>
            <person name="Blin K."/>
            <person name="Weber T."/>
        </authorList>
    </citation>
    <scope>NUCLEOTIDE SEQUENCE</scope>
    <source>
        <strain evidence="2">NBC_01482</strain>
    </source>
</reference>
<evidence type="ECO:0000313" key="3">
    <source>
        <dbReference type="Proteomes" id="UP001432062"/>
    </source>
</evidence>
<evidence type="ECO:0000313" key="2">
    <source>
        <dbReference type="EMBL" id="WUV51151.1"/>
    </source>
</evidence>
<dbReference type="InterPro" id="IPR016181">
    <property type="entry name" value="Acyl_CoA_acyltransferase"/>
</dbReference>